<dbReference type="SUPFAM" id="SSF103481">
    <property type="entry name" value="Multidrug resistance efflux transporter EmrE"/>
    <property type="match status" value="2"/>
</dbReference>
<feature type="transmembrane region" description="Helical" evidence="6">
    <location>
        <begin position="231"/>
        <end position="256"/>
    </location>
</feature>
<dbReference type="Proteomes" id="UP000426027">
    <property type="component" value="Chromosome"/>
</dbReference>
<dbReference type="PANTHER" id="PTHR32322:SF2">
    <property type="entry name" value="EAMA DOMAIN-CONTAINING PROTEIN"/>
    <property type="match status" value="1"/>
</dbReference>
<organism evidence="8 9">
    <name type="scientific">Phnomibacter ginsenosidimutans</name>
    <dbReference type="NCBI Taxonomy" id="2676868"/>
    <lineage>
        <taxon>Bacteria</taxon>
        <taxon>Pseudomonadati</taxon>
        <taxon>Bacteroidota</taxon>
        <taxon>Chitinophagia</taxon>
        <taxon>Chitinophagales</taxon>
        <taxon>Chitinophagaceae</taxon>
        <taxon>Phnomibacter</taxon>
    </lineage>
</organism>
<keyword evidence="3 6" id="KW-0812">Transmembrane</keyword>
<feature type="transmembrane region" description="Helical" evidence="6">
    <location>
        <begin position="20"/>
        <end position="38"/>
    </location>
</feature>
<feature type="transmembrane region" description="Helical" evidence="6">
    <location>
        <begin position="169"/>
        <end position="189"/>
    </location>
</feature>
<keyword evidence="4 6" id="KW-1133">Transmembrane helix</keyword>
<proteinExistence type="inferred from homology"/>
<keyword evidence="9" id="KW-1185">Reference proteome</keyword>
<dbReference type="InterPro" id="IPR000620">
    <property type="entry name" value="EamA_dom"/>
</dbReference>
<feature type="domain" description="EamA" evidence="7">
    <location>
        <begin position="25"/>
        <end position="158"/>
    </location>
</feature>
<name>A0A6I6GC81_9BACT</name>
<dbReference type="RefSeq" id="WP_157479695.1">
    <property type="nucleotide sequence ID" value="NZ_CP046566.1"/>
</dbReference>
<feature type="transmembrane region" description="Helical" evidence="6">
    <location>
        <begin position="201"/>
        <end position="225"/>
    </location>
</feature>
<feature type="domain" description="EamA" evidence="7">
    <location>
        <begin position="171"/>
        <end position="307"/>
    </location>
</feature>
<dbReference type="AlphaFoldDB" id="A0A6I6GC81"/>
<feature type="transmembrane region" description="Helical" evidence="6">
    <location>
        <begin position="118"/>
        <end position="137"/>
    </location>
</feature>
<feature type="transmembrane region" description="Helical" evidence="6">
    <location>
        <begin position="263"/>
        <end position="283"/>
    </location>
</feature>
<dbReference type="GO" id="GO:0016020">
    <property type="term" value="C:membrane"/>
    <property type="evidence" value="ECO:0007669"/>
    <property type="project" value="UniProtKB-SubCell"/>
</dbReference>
<keyword evidence="5 6" id="KW-0472">Membrane</keyword>
<accession>A0A6I6GC81</accession>
<reference evidence="8 9" key="1">
    <citation type="submission" date="2019-11" db="EMBL/GenBank/DDBJ databases">
        <authorList>
            <person name="Im W.T."/>
        </authorList>
    </citation>
    <scope>NUCLEOTIDE SEQUENCE [LARGE SCALE GENOMIC DNA]</scope>
    <source>
        <strain evidence="8 9">SB-02</strain>
    </source>
</reference>
<dbReference type="EMBL" id="CP046566">
    <property type="protein sequence ID" value="QGW29343.1"/>
    <property type="molecule type" value="Genomic_DNA"/>
</dbReference>
<comment type="similarity">
    <text evidence="2">Belongs to the EamA transporter family.</text>
</comment>
<gene>
    <name evidence="8" type="ORF">GLV81_15560</name>
</gene>
<evidence type="ECO:0000259" key="7">
    <source>
        <dbReference type="Pfam" id="PF00892"/>
    </source>
</evidence>
<feature type="transmembrane region" description="Helical" evidence="6">
    <location>
        <begin position="289"/>
        <end position="306"/>
    </location>
</feature>
<evidence type="ECO:0000256" key="5">
    <source>
        <dbReference type="ARBA" id="ARBA00023136"/>
    </source>
</evidence>
<protein>
    <submittedName>
        <fullName evidence="8">EamA family transporter</fullName>
    </submittedName>
</protein>
<feature type="transmembrane region" description="Helical" evidence="6">
    <location>
        <begin position="58"/>
        <end position="77"/>
    </location>
</feature>
<feature type="transmembrane region" description="Helical" evidence="6">
    <location>
        <begin position="89"/>
        <end position="112"/>
    </location>
</feature>
<evidence type="ECO:0000256" key="2">
    <source>
        <dbReference type="ARBA" id="ARBA00007362"/>
    </source>
</evidence>
<evidence type="ECO:0000313" key="8">
    <source>
        <dbReference type="EMBL" id="QGW29343.1"/>
    </source>
</evidence>
<evidence type="ECO:0000256" key="6">
    <source>
        <dbReference type="SAM" id="Phobius"/>
    </source>
</evidence>
<evidence type="ECO:0000256" key="3">
    <source>
        <dbReference type="ARBA" id="ARBA00022692"/>
    </source>
</evidence>
<evidence type="ECO:0000313" key="9">
    <source>
        <dbReference type="Proteomes" id="UP000426027"/>
    </source>
</evidence>
<dbReference type="Pfam" id="PF00892">
    <property type="entry name" value="EamA"/>
    <property type="match status" value="2"/>
</dbReference>
<comment type="subcellular location">
    <subcellularLocation>
        <location evidence="1">Membrane</location>
        <topology evidence="1">Multi-pass membrane protein</topology>
    </subcellularLocation>
</comment>
<dbReference type="KEGG" id="fls:GLV81_15560"/>
<dbReference type="InterPro" id="IPR037185">
    <property type="entry name" value="EmrE-like"/>
</dbReference>
<evidence type="ECO:0000256" key="1">
    <source>
        <dbReference type="ARBA" id="ARBA00004141"/>
    </source>
</evidence>
<sequence length="322" mass="35125">MQNDTQQKQDQPTVSNSQIINWVIFVALCLIWGSSFVLMKLGLYGTDGTPVLSAYQVAAIRMLSSGLVLFPFAFRAYKRVRSAGIRWYILLSGLLGSFFPAFLFCIAETHIASSLAGAINAMTPLFVLLVATVVYGSKIPLMKWIGILLGFTGCVLLFLRQPGDGNQQIFYALFAVLATALYGFNVNMVKHKLLHVSSVDIATLAFAFLTLPSLLVLVVTGYFSYPLLQSQFVLATAASAVLGIFGTAIASILFYVLVKRAGIVFPSLVTYGIPFVAIGWGIFYGEKIVWLQVLALMVILAGVYIANLRFPAKKKCDTTLLT</sequence>
<evidence type="ECO:0000256" key="4">
    <source>
        <dbReference type="ARBA" id="ARBA00022989"/>
    </source>
</evidence>
<feature type="transmembrane region" description="Helical" evidence="6">
    <location>
        <begin position="144"/>
        <end position="163"/>
    </location>
</feature>
<dbReference type="InterPro" id="IPR050638">
    <property type="entry name" value="AA-Vitamin_Transporters"/>
</dbReference>
<dbReference type="PANTHER" id="PTHR32322">
    <property type="entry name" value="INNER MEMBRANE TRANSPORTER"/>
    <property type="match status" value="1"/>
</dbReference>